<comment type="catalytic activity">
    <reaction evidence="8">
        <text>L-glutamine + H2O = L-glutamate + NH4(+)</text>
        <dbReference type="Rhea" id="RHEA:15889"/>
        <dbReference type="ChEBI" id="CHEBI:15377"/>
        <dbReference type="ChEBI" id="CHEBI:28938"/>
        <dbReference type="ChEBI" id="CHEBI:29985"/>
        <dbReference type="ChEBI" id="CHEBI:58359"/>
        <dbReference type="EC" id="3.5.1.2"/>
    </reaction>
</comment>
<keyword evidence="7 8" id="KW-0315">Glutamine amidotransferase</keyword>
<dbReference type="PROSITE" id="PS51273">
    <property type="entry name" value="GATASE_TYPE_1"/>
    <property type="match status" value="1"/>
</dbReference>
<dbReference type="GO" id="GO:0004642">
    <property type="term" value="F:phosphoribosylformylglycinamidine synthase activity"/>
    <property type="evidence" value="ECO:0007669"/>
    <property type="project" value="UniProtKB-UniRule"/>
</dbReference>
<dbReference type="UniPathway" id="UPA00074">
    <property type="reaction ID" value="UER00128"/>
</dbReference>
<keyword evidence="10" id="KW-1185">Reference proteome</keyword>
<keyword evidence="6 8" id="KW-0067">ATP-binding</keyword>
<dbReference type="GO" id="GO:0005524">
    <property type="term" value="F:ATP binding"/>
    <property type="evidence" value="ECO:0007669"/>
    <property type="project" value="UniProtKB-KW"/>
</dbReference>
<dbReference type="InterPro" id="IPR010075">
    <property type="entry name" value="PRibForGlyAmidine_synth_PurQ"/>
</dbReference>
<dbReference type="EC" id="3.5.1.2" evidence="8"/>
<dbReference type="PANTHER" id="PTHR47552:SF1">
    <property type="entry name" value="PHOSPHORIBOSYLFORMYLGLYCINAMIDINE SYNTHASE SUBUNIT PURQ"/>
    <property type="match status" value="1"/>
</dbReference>
<dbReference type="NCBIfam" id="TIGR01737">
    <property type="entry name" value="FGAM_synth_I"/>
    <property type="match status" value="1"/>
</dbReference>
<dbReference type="GO" id="GO:0005737">
    <property type="term" value="C:cytoplasm"/>
    <property type="evidence" value="ECO:0007669"/>
    <property type="project" value="UniProtKB-SubCell"/>
</dbReference>
<dbReference type="PIRSF" id="PIRSF001586">
    <property type="entry name" value="FGAM_synth_I"/>
    <property type="match status" value="1"/>
</dbReference>
<keyword evidence="2 8" id="KW-0436">Ligase</keyword>
<dbReference type="OrthoDB" id="9804441at2"/>
<comment type="pathway">
    <text evidence="8">Purine metabolism; IMP biosynthesis via de novo pathway; 5-amino-1-(5-phospho-D-ribosyl)imidazole from N(2)-formyl-N(1)-(5-phospho-D-ribosyl)glycinamide: step 1/2.</text>
</comment>
<evidence type="ECO:0000256" key="7">
    <source>
        <dbReference type="ARBA" id="ARBA00022962"/>
    </source>
</evidence>
<evidence type="ECO:0000256" key="1">
    <source>
        <dbReference type="ARBA" id="ARBA00022490"/>
    </source>
</evidence>
<accession>A0A1I0AQ40</accession>
<dbReference type="InterPro" id="IPR029062">
    <property type="entry name" value="Class_I_gatase-like"/>
</dbReference>
<evidence type="ECO:0000256" key="6">
    <source>
        <dbReference type="ARBA" id="ARBA00022840"/>
    </source>
</evidence>
<feature type="active site" description="Nucleophile" evidence="8">
    <location>
        <position position="85"/>
    </location>
</feature>
<evidence type="ECO:0000256" key="4">
    <source>
        <dbReference type="ARBA" id="ARBA00022755"/>
    </source>
</evidence>
<evidence type="ECO:0000256" key="2">
    <source>
        <dbReference type="ARBA" id="ARBA00022598"/>
    </source>
</evidence>
<keyword evidence="4 8" id="KW-0658">Purine biosynthesis</keyword>
<feature type="active site" evidence="8">
    <location>
        <position position="193"/>
    </location>
</feature>
<evidence type="ECO:0000256" key="3">
    <source>
        <dbReference type="ARBA" id="ARBA00022741"/>
    </source>
</evidence>
<protein>
    <recommendedName>
        <fullName evidence="8">Phosphoribosylformylglycinamidine synthase subunit PurQ</fullName>
        <shortName evidence="8">FGAM synthase</shortName>
        <ecNumber evidence="8">6.3.5.3</ecNumber>
    </recommendedName>
    <alternativeName>
        <fullName evidence="8">Formylglycinamide ribonucleotide amidotransferase subunit I</fullName>
        <shortName evidence="8">FGAR amidotransferase I</shortName>
        <shortName evidence="8">FGAR-AT I</shortName>
    </alternativeName>
    <alternativeName>
        <fullName evidence="8">Glutaminase PurQ</fullName>
        <ecNumber evidence="8">3.5.1.2</ecNumber>
    </alternativeName>
    <alternativeName>
        <fullName evidence="8">Phosphoribosylformylglycinamidine synthase subunit I</fullName>
    </alternativeName>
</protein>
<dbReference type="EC" id="6.3.5.3" evidence="8"/>
<dbReference type="Gene3D" id="3.40.50.880">
    <property type="match status" value="1"/>
</dbReference>
<comment type="subunit">
    <text evidence="8">Part of the FGAM synthase complex composed of 1 PurL, 1 PurQ and 2 PurS subunits.</text>
</comment>
<comment type="subcellular location">
    <subcellularLocation>
        <location evidence="8">Cytoplasm</location>
    </subcellularLocation>
</comment>
<dbReference type="HAMAP" id="MF_00421">
    <property type="entry name" value="PurQ"/>
    <property type="match status" value="1"/>
</dbReference>
<dbReference type="STRING" id="1120990.SAMN03080614_102513"/>
<dbReference type="Pfam" id="PF13507">
    <property type="entry name" value="GATase_5"/>
    <property type="match status" value="1"/>
</dbReference>
<dbReference type="SMART" id="SM01211">
    <property type="entry name" value="GATase_5"/>
    <property type="match status" value="1"/>
</dbReference>
<evidence type="ECO:0000313" key="9">
    <source>
        <dbReference type="EMBL" id="SES96397.1"/>
    </source>
</evidence>
<dbReference type="CDD" id="cd01740">
    <property type="entry name" value="GATase1_FGAR_AT"/>
    <property type="match status" value="1"/>
</dbReference>
<evidence type="ECO:0000313" key="10">
    <source>
        <dbReference type="Proteomes" id="UP000243819"/>
    </source>
</evidence>
<keyword evidence="1 8" id="KW-0963">Cytoplasm</keyword>
<organism evidence="9 10">
    <name type="scientific">Anaerobranca gottschalkii DSM 13577</name>
    <dbReference type="NCBI Taxonomy" id="1120990"/>
    <lineage>
        <taxon>Bacteria</taxon>
        <taxon>Bacillati</taxon>
        <taxon>Bacillota</taxon>
        <taxon>Clostridia</taxon>
        <taxon>Eubacteriales</taxon>
        <taxon>Proteinivoracaceae</taxon>
        <taxon>Anaerobranca</taxon>
    </lineage>
</organism>
<name>A0A1I0AQ40_9FIRM</name>
<gene>
    <name evidence="8" type="primary">purQ</name>
    <name evidence="9" type="ORF">SAMN03080614_102513</name>
</gene>
<keyword evidence="3 8" id="KW-0547">Nucleotide-binding</keyword>
<dbReference type="PANTHER" id="PTHR47552">
    <property type="entry name" value="PHOSPHORIBOSYLFORMYLGLYCINAMIDINE SYNTHASE SUBUNIT PURQ"/>
    <property type="match status" value="1"/>
</dbReference>
<dbReference type="NCBIfam" id="NF002957">
    <property type="entry name" value="PRK03619.1"/>
    <property type="match status" value="1"/>
</dbReference>
<sequence length="225" mass="24686">MKFGVVVFPGSNCDKDAEYAVKLLGQSCEMLWHKEKDLKNVDCVIIPGGFSYGDYLRAGAIARFAPIMGKVVEFAQRGGLVMGICNGFQILTEVGLLPGVLIRNKNLRFICDIIPVKVENDMLPFTYNLKKGDILHLPIAHGEGNYYIDPKGLEELKDNGQIIFSYVDNPNGSVENIAGIVNKGGNVLGMMPHPERGVEMVLGSVDGEKILKSVITWWGDKNATK</sequence>
<evidence type="ECO:0000256" key="5">
    <source>
        <dbReference type="ARBA" id="ARBA00022801"/>
    </source>
</evidence>
<comment type="catalytic activity">
    <reaction evidence="8">
        <text>N(2)-formyl-N(1)-(5-phospho-beta-D-ribosyl)glycinamide + L-glutamine + ATP + H2O = 2-formamido-N(1)-(5-O-phospho-beta-D-ribosyl)acetamidine + L-glutamate + ADP + phosphate + H(+)</text>
        <dbReference type="Rhea" id="RHEA:17129"/>
        <dbReference type="ChEBI" id="CHEBI:15377"/>
        <dbReference type="ChEBI" id="CHEBI:15378"/>
        <dbReference type="ChEBI" id="CHEBI:29985"/>
        <dbReference type="ChEBI" id="CHEBI:30616"/>
        <dbReference type="ChEBI" id="CHEBI:43474"/>
        <dbReference type="ChEBI" id="CHEBI:58359"/>
        <dbReference type="ChEBI" id="CHEBI:147286"/>
        <dbReference type="ChEBI" id="CHEBI:147287"/>
        <dbReference type="ChEBI" id="CHEBI:456216"/>
        <dbReference type="EC" id="6.3.5.3"/>
    </reaction>
</comment>
<reference evidence="10" key="1">
    <citation type="submission" date="2016-10" db="EMBL/GenBank/DDBJ databases">
        <authorList>
            <person name="Varghese N."/>
            <person name="Submissions S."/>
        </authorList>
    </citation>
    <scope>NUCLEOTIDE SEQUENCE [LARGE SCALE GENOMIC DNA]</scope>
    <source>
        <strain evidence="10">DSM 13577</strain>
    </source>
</reference>
<proteinExistence type="inferred from homology"/>
<dbReference type="GO" id="GO:0006189">
    <property type="term" value="P:'de novo' IMP biosynthetic process"/>
    <property type="evidence" value="ECO:0007669"/>
    <property type="project" value="UniProtKB-UniRule"/>
</dbReference>
<comment type="function">
    <text evidence="8">Part of the phosphoribosylformylglycinamidine synthase complex involved in the purines biosynthetic pathway. Catalyzes the ATP-dependent conversion of formylglycinamide ribonucleotide (FGAR) and glutamine to yield formylglycinamidine ribonucleotide (FGAM) and glutamate. The FGAM synthase complex is composed of three subunits. PurQ produces an ammonia molecule by converting glutamine to glutamate. PurL transfers the ammonia molecule to FGAR to form FGAM in an ATP-dependent manner. PurS interacts with PurQ and PurL and is thought to assist in the transfer of the ammonia molecule from PurQ to PurL.</text>
</comment>
<keyword evidence="5 8" id="KW-0378">Hydrolase</keyword>
<evidence type="ECO:0000256" key="8">
    <source>
        <dbReference type="HAMAP-Rule" id="MF_00421"/>
    </source>
</evidence>
<dbReference type="GO" id="GO:0004359">
    <property type="term" value="F:glutaminase activity"/>
    <property type="evidence" value="ECO:0007669"/>
    <property type="project" value="UniProtKB-EC"/>
</dbReference>
<dbReference type="AlphaFoldDB" id="A0A1I0AQ40"/>
<dbReference type="SUPFAM" id="SSF52317">
    <property type="entry name" value="Class I glutamine amidotransferase-like"/>
    <property type="match status" value="1"/>
</dbReference>
<dbReference type="Proteomes" id="UP000243819">
    <property type="component" value="Unassembled WGS sequence"/>
</dbReference>
<dbReference type="RefSeq" id="WP_091350743.1">
    <property type="nucleotide sequence ID" value="NZ_FOIF01000025.1"/>
</dbReference>
<feature type="active site" evidence="8">
    <location>
        <position position="195"/>
    </location>
</feature>
<dbReference type="EMBL" id="FOIF01000025">
    <property type="protein sequence ID" value="SES96397.1"/>
    <property type="molecule type" value="Genomic_DNA"/>
</dbReference>